<evidence type="ECO:0000313" key="3">
    <source>
        <dbReference type="Proteomes" id="UP000054166"/>
    </source>
</evidence>
<dbReference type="OrthoDB" id="3065923at2759"/>
<evidence type="ECO:0000256" key="1">
    <source>
        <dbReference type="SAM" id="MobiDB-lite"/>
    </source>
</evidence>
<dbReference type="HOGENOM" id="CLU_2400469_0_0_1"/>
<evidence type="ECO:0000313" key="2">
    <source>
        <dbReference type="EMBL" id="KIM77753.1"/>
    </source>
</evidence>
<dbReference type="EMBL" id="KN833022">
    <property type="protein sequence ID" value="KIM77753.1"/>
    <property type="molecule type" value="Genomic_DNA"/>
</dbReference>
<dbReference type="Proteomes" id="UP000054166">
    <property type="component" value="Unassembled WGS sequence"/>
</dbReference>
<name>A0A0C3AUZ2_PILCF</name>
<organism evidence="2 3">
    <name type="scientific">Piloderma croceum (strain F 1598)</name>
    <dbReference type="NCBI Taxonomy" id="765440"/>
    <lineage>
        <taxon>Eukaryota</taxon>
        <taxon>Fungi</taxon>
        <taxon>Dikarya</taxon>
        <taxon>Basidiomycota</taxon>
        <taxon>Agaricomycotina</taxon>
        <taxon>Agaricomycetes</taxon>
        <taxon>Agaricomycetidae</taxon>
        <taxon>Atheliales</taxon>
        <taxon>Atheliaceae</taxon>
        <taxon>Piloderma</taxon>
    </lineage>
</organism>
<feature type="region of interest" description="Disordered" evidence="1">
    <location>
        <begin position="70"/>
        <end position="93"/>
    </location>
</feature>
<accession>A0A0C3AUZ2</accession>
<protein>
    <submittedName>
        <fullName evidence="2">Uncharacterized protein</fullName>
    </submittedName>
</protein>
<dbReference type="InParanoid" id="A0A0C3AUZ2"/>
<proteinExistence type="predicted"/>
<keyword evidence="3" id="KW-1185">Reference proteome</keyword>
<gene>
    <name evidence="2" type="ORF">PILCRDRAFT_11836</name>
</gene>
<reference evidence="3" key="2">
    <citation type="submission" date="2015-01" db="EMBL/GenBank/DDBJ databases">
        <title>Evolutionary Origins and Diversification of the Mycorrhizal Mutualists.</title>
        <authorList>
            <consortium name="DOE Joint Genome Institute"/>
            <consortium name="Mycorrhizal Genomics Consortium"/>
            <person name="Kohler A."/>
            <person name="Kuo A."/>
            <person name="Nagy L.G."/>
            <person name="Floudas D."/>
            <person name="Copeland A."/>
            <person name="Barry K.W."/>
            <person name="Cichocki N."/>
            <person name="Veneault-Fourrey C."/>
            <person name="LaButti K."/>
            <person name="Lindquist E.A."/>
            <person name="Lipzen A."/>
            <person name="Lundell T."/>
            <person name="Morin E."/>
            <person name="Murat C."/>
            <person name="Riley R."/>
            <person name="Ohm R."/>
            <person name="Sun H."/>
            <person name="Tunlid A."/>
            <person name="Henrissat B."/>
            <person name="Grigoriev I.V."/>
            <person name="Hibbett D.S."/>
            <person name="Martin F."/>
        </authorList>
    </citation>
    <scope>NUCLEOTIDE SEQUENCE [LARGE SCALE GENOMIC DNA]</scope>
    <source>
        <strain evidence="3">F 1598</strain>
    </source>
</reference>
<dbReference type="AlphaFoldDB" id="A0A0C3AUZ2"/>
<sequence>MAEAKLQDPSDDSELDAIAKAVKEKNCLLQHVHLLDQPEARNQHSLATSSAAGSPSTEIDAEAALMEALTDADEDERLDDGAVEIGSDEEYHG</sequence>
<reference evidence="2 3" key="1">
    <citation type="submission" date="2014-04" db="EMBL/GenBank/DDBJ databases">
        <authorList>
            <consortium name="DOE Joint Genome Institute"/>
            <person name="Kuo A."/>
            <person name="Tarkka M."/>
            <person name="Buscot F."/>
            <person name="Kohler A."/>
            <person name="Nagy L.G."/>
            <person name="Floudas D."/>
            <person name="Copeland A."/>
            <person name="Barry K.W."/>
            <person name="Cichocki N."/>
            <person name="Veneault-Fourrey C."/>
            <person name="LaButti K."/>
            <person name="Lindquist E.A."/>
            <person name="Lipzen A."/>
            <person name="Lundell T."/>
            <person name="Morin E."/>
            <person name="Murat C."/>
            <person name="Sun H."/>
            <person name="Tunlid A."/>
            <person name="Henrissat B."/>
            <person name="Grigoriev I.V."/>
            <person name="Hibbett D.S."/>
            <person name="Martin F."/>
            <person name="Nordberg H.P."/>
            <person name="Cantor M.N."/>
            <person name="Hua S.X."/>
        </authorList>
    </citation>
    <scope>NUCLEOTIDE SEQUENCE [LARGE SCALE GENOMIC DNA]</scope>
    <source>
        <strain evidence="2 3">F 1598</strain>
    </source>
</reference>